<dbReference type="Proteomes" id="UP000218505">
    <property type="component" value="Chromosome"/>
</dbReference>
<dbReference type="EMBL" id="CP023445">
    <property type="protein sequence ID" value="ATE52693.1"/>
    <property type="molecule type" value="Genomic_DNA"/>
</dbReference>
<keyword evidence="2" id="KW-1185">Reference proteome</keyword>
<evidence type="ECO:0000313" key="2">
    <source>
        <dbReference type="Proteomes" id="UP000218505"/>
    </source>
</evidence>
<dbReference type="RefSeq" id="WP_096491685.1">
    <property type="nucleotide sequence ID" value="NZ_CP023445.1"/>
</dbReference>
<organism evidence="1 2">
    <name type="scientific">Actinosynnema pretiosum</name>
    <dbReference type="NCBI Taxonomy" id="42197"/>
    <lineage>
        <taxon>Bacteria</taxon>
        <taxon>Bacillati</taxon>
        <taxon>Actinomycetota</taxon>
        <taxon>Actinomycetes</taxon>
        <taxon>Pseudonocardiales</taxon>
        <taxon>Pseudonocardiaceae</taxon>
        <taxon>Actinosynnema</taxon>
    </lineage>
</organism>
<reference evidence="1" key="1">
    <citation type="submission" date="2017-09" db="EMBL/GenBank/DDBJ databases">
        <title>Complete Genome Sequence of ansamitocin-producing Bacterium Actinosynnema pretiosum X47.</title>
        <authorList>
            <person name="Cao G."/>
            <person name="Zong G."/>
            <person name="Zhong C."/>
            <person name="Fu J."/>
        </authorList>
    </citation>
    <scope>NUCLEOTIDE SEQUENCE [LARGE SCALE GENOMIC DNA]</scope>
    <source>
        <strain evidence="1">X47</strain>
    </source>
</reference>
<evidence type="ECO:0000313" key="1">
    <source>
        <dbReference type="EMBL" id="ATE52693.1"/>
    </source>
</evidence>
<sequence>MSTAESLLEKARRLQSEARRLSADALVEQDTNRTARRVREVDNSLTKLETQVNLARTLNAQAGAGITLDMASDGLESLQKHASTGLPSNEAFEAARKKIEKTETALRQLVESHWKTWAAQQVKALPTNRLPGLNDSTQVKARKSLSELRVLAQKPPTRADVAVFKQEHASASELLAEAGELPDELLELLNRFAAGPLALRAVTDGDIALLRQHGVDGEIEIRRKQG</sequence>
<gene>
    <name evidence="1" type="ORF">CNX65_04840</name>
</gene>
<protein>
    <submittedName>
        <fullName evidence="1">Uncharacterized protein</fullName>
    </submittedName>
</protein>
<dbReference type="AlphaFoldDB" id="A0A290Z147"/>
<name>A0A290Z147_9PSEU</name>
<dbReference type="KEGG" id="apre:CNX65_04840"/>
<accession>A0A290Z147</accession>
<proteinExistence type="predicted"/>